<proteinExistence type="predicted"/>
<reference evidence="1 2" key="1">
    <citation type="submission" date="2019-08" db="EMBL/GenBank/DDBJ databases">
        <authorList>
            <person name="Alioto T."/>
            <person name="Alioto T."/>
            <person name="Gomez Garrido J."/>
        </authorList>
    </citation>
    <scope>NUCLEOTIDE SEQUENCE [LARGE SCALE GENOMIC DNA]</scope>
</reference>
<dbReference type="OrthoDB" id="6602337at2759"/>
<organism evidence="1 2">
    <name type="scientific">Cinara cedri</name>
    <dbReference type="NCBI Taxonomy" id="506608"/>
    <lineage>
        <taxon>Eukaryota</taxon>
        <taxon>Metazoa</taxon>
        <taxon>Ecdysozoa</taxon>
        <taxon>Arthropoda</taxon>
        <taxon>Hexapoda</taxon>
        <taxon>Insecta</taxon>
        <taxon>Pterygota</taxon>
        <taxon>Neoptera</taxon>
        <taxon>Paraneoptera</taxon>
        <taxon>Hemiptera</taxon>
        <taxon>Sternorrhyncha</taxon>
        <taxon>Aphidomorpha</taxon>
        <taxon>Aphidoidea</taxon>
        <taxon>Aphididae</taxon>
        <taxon>Lachninae</taxon>
        <taxon>Cinara</taxon>
    </lineage>
</organism>
<evidence type="ECO:0000313" key="1">
    <source>
        <dbReference type="EMBL" id="VVC40248.1"/>
    </source>
</evidence>
<evidence type="ECO:0000313" key="2">
    <source>
        <dbReference type="Proteomes" id="UP000325440"/>
    </source>
</evidence>
<dbReference type="InterPro" id="IPR012337">
    <property type="entry name" value="RNaseH-like_sf"/>
</dbReference>
<protein>
    <submittedName>
        <fullName evidence="1">Ribonuclease H-like domain</fullName>
    </submittedName>
</protein>
<keyword evidence="2" id="KW-1185">Reference proteome</keyword>
<dbReference type="AlphaFoldDB" id="A0A5E4N6B6"/>
<accession>A0A5E4N6B6</accession>
<dbReference type="Proteomes" id="UP000325440">
    <property type="component" value="Unassembled WGS sequence"/>
</dbReference>
<dbReference type="PANTHER" id="PTHR31511:SF12">
    <property type="entry name" value="RHO TERMINATION FACTOR N-TERMINAL DOMAIN-CONTAINING PROTEIN"/>
    <property type="match status" value="1"/>
</dbReference>
<sequence>MIITKEQETKFEKENNCHICGKSLMDLSPILVKNQRILNEIKNLQELIEKVPRFIPVFFHNLSGYDAHLFIKELGIDKDNIKTIANPIIKDPVLDQKGKLVKTVEIRFLNSFKFLFNSLEANTLISNQFKELSKHYPEQLDLVKRKLAYPYKYMDSPEKYDEESLPSIYKFYS</sequence>
<dbReference type="SUPFAM" id="SSF53098">
    <property type="entry name" value="Ribonuclease H-like"/>
    <property type="match status" value="1"/>
</dbReference>
<gene>
    <name evidence="1" type="ORF">CINCED_3A000108</name>
</gene>
<dbReference type="PANTHER" id="PTHR31511">
    <property type="entry name" value="PROTEIN CBG23764"/>
    <property type="match status" value="1"/>
</dbReference>
<dbReference type="EMBL" id="CABPRJ010001902">
    <property type="protein sequence ID" value="VVC40248.1"/>
    <property type="molecule type" value="Genomic_DNA"/>
</dbReference>
<name>A0A5E4N6B6_9HEMI</name>